<dbReference type="PROSITE" id="PS50850">
    <property type="entry name" value="MFS"/>
    <property type="match status" value="1"/>
</dbReference>
<dbReference type="Ensembl" id="ENSSFOT00015046278.1">
    <property type="protein sequence ID" value="ENSSFOP00015045424.1"/>
    <property type="gene ID" value="ENSSFOG00015012525.2"/>
</dbReference>
<dbReference type="GO" id="GO:0022857">
    <property type="term" value="F:transmembrane transporter activity"/>
    <property type="evidence" value="ECO:0007669"/>
    <property type="project" value="InterPro"/>
</dbReference>
<feature type="transmembrane region" description="Helical" evidence="5">
    <location>
        <begin position="414"/>
        <end position="437"/>
    </location>
</feature>
<keyword evidence="8" id="KW-1185">Reference proteome</keyword>
<accession>A0A8C9T0T9</accession>
<keyword evidence="4 5" id="KW-0472">Membrane</keyword>
<dbReference type="OrthoDB" id="5296287at2759"/>
<feature type="domain" description="Major facilitator superfamily (MFS) profile" evidence="6">
    <location>
        <begin position="82"/>
        <end position="502"/>
    </location>
</feature>
<comment type="subcellular location">
    <subcellularLocation>
        <location evidence="1">Membrane</location>
        <topology evidence="1">Multi-pass membrane protein</topology>
    </subcellularLocation>
</comment>
<dbReference type="GO" id="GO:0016020">
    <property type="term" value="C:membrane"/>
    <property type="evidence" value="ECO:0007669"/>
    <property type="project" value="UniProtKB-SubCell"/>
</dbReference>
<dbReference type="AlphaFoldDB" id="A0A8C9T0T9"/>
<feature type="transmembrane region" description="Helical" evidence="5">
    <location>
        <begin position="332"/>
        <end position="349"/>
    </location>
</feature>
<protein>
    <submittedName>
        <fullName evidence="7">Solute carrier family 22 member 13b</fullName>
    </submittedName>
</protein>
<dbReference type="InterPro" id="IPR020846">
    <property type="entry name" value="MFS_dom"/>
</dbReference>
<feature type="transmembrane region" description="Helical" evidence="5">
    <location>
        <begin position="474"/>
        <end position="497"/>
    </location>
</feature>
<feature type="transmembrane region" description="Helical" evidence="5">
    <location>
        <begin position="21"/>
        <end position="44"/>
    </location>
</feature>
<evidence type="ECO:0000313" key="8">
    <source>
        <dbReference type="Proteomes" id="UP000694397"/>
    </source>
</evidence>
<gene>
    <name evidence="7" type="primary">slc22a13b</name>
</gene>
<feature type="transmembrane region" description="Helical" evidence="5">
    <location>
        <begin position="140"/>
        <end position="157"/>
    </location>
</feature>
<dbReference type="SUPFAM" id="SSF103473">
    <property type="entry name" value="MFS general substrate transporter"/>
    <property type="match status" value="1"/>
</dbReference>
<evidence type="ECO:0000256" key="4">
    <source>
        <dbReference type="ARBA" id="ARBA00023136"/>
    </source>
</evidence>
<dbReference type="InterPro" id="IPR036259">
    <property type="entry name" value="MFS_trans_sf"/>
</dbReference>
<evidence type="ECO:0000259" key="6">
    <source>
        <dbReference type="PROSITE" id="PS50850"/>
    </source>
</evidence>
<feature type="transmembrane region" description="Helical" evidence="5">
    <location>
        <begin position="164"/>
        <end position="182"/>
    </location>
</feature>
<keyword evidence="3 5" id="KW-1133">Transmembrane helix</keyword>
<evidence type="ECO:0000256" key="1">
    <source>
        <dbReference type="ARBA" id="ARBA00004141"/>
    </source>
</evidence>
<reference evidence="7 8" key="1">
    <citation type="submission" date="2019-04" db="EMBL/GenBank/DDBJ databases">
        <authorList>
            <consortium name="Wellcome Sanger Institute Data Sharing"/>
        </authorList>
    </citation>
    <scope>NUCLEOTIDE SEQUENCE [LARGE SCALE GENOMIC DNA]</scope>
</reference>
<evidence type="ECO:0000256" key="2">
    <source>
        <dbReference type="ARBA" id="ARBA00022692"/>
    </source>
</evidence>
<dbReference type="Proteomes" id="UP000694397">
    <property type="component" value="Chromosome 7"/>
</dbReference>
<feature type="transmembrane region" description="Helical" evidence="5">
    <location>
        <begin position="251"/>
        <end position="269"/>
    </location>
</feature>
<dbReference type="Gene3D" id="1.20.1250.20">
    <property type="entry name" value="MFS general substrate transporter like domains"/>
    <property type="match status" value="1"/>
</dbReference>
<dbReference type="CDD" id="cd17374">
    <property type="entry name" value="MFS_OAT"/>
    <property type="match status" value="1"/>
</dbReference>
<organism evidence="7 8">
    <name type="scientific">Scleropages formosus</name>
    <name type="common">Asian bonytongue</name>
    <name type="synonym">Osteoglossum formosum</name>
    <dbReference type="NCBI Taxonomy" id="113540"/>
    <lineage>
        <taxon>Eukaryota</taxon>
        <taxon>Metazoa</taxon>
        <taxon>Chordata</taxon>
        <taxon>Craniata</taxon>
        <taxon>Vertebrata</taxon>
        <taxon>Euteleostomi</taxon>
        <taxon>Actinopterygii</taxon>
        <taxon>Neopterygii</taxon>
        <taxon>Teleostei</taxon>
        <taxon>Osteoglossocephala</taxon>
        <taxon>Osteoglossomorpha</taxon>
        <taxon>Osteoglossiformes</taxon>
        <taxon>Osteoglossidae</taxon>
        <taxon>Scleropages</taxon>
    </lineage>
</organism>
<proteinExistence type="predicted"/>
<feature type="transmembrane region" description="Helical" evidence="5">
    <location>
        <begin position="389"/>
        <end position="408"/>
    </location>
</feature>
<dbReference type="PANTHER" id="PTHR24064">
    <property type="entry name" value="SOLUTE CARRIER FAMILY 22 MEMBER"/>
    <property type="match status" value="1"/>
</dbReference>
<dbReference type="InterPro" id="IPR005828">
    <property type="entry name" value="MFS_sugar_transport-like"/>
</dbReference>
<reference evidence="7" key="2">
    <citation type="submission" date="2025-08" db="UniProtKB">
        <authorList>
            <consortium name="Ensembl"/>
        </authorList>
    </citation>
    <scope>IDENTIFICATION</scope>
</reference>
<sequence length="543" mass="60973">MSSFGQIIDAIGEFGPYQKRLLVAMCIPNMFTAFQMFGQVFMMLDVPHYCNTSWILVQGPNLTQEEQRNLTVPWRNGEYDNCLMYVPVDWDLDSIRTYGINKTTKCKEGWVYEELPGRNTMVSEFNLVCDNSVLNEVSQSIYMAGLLIGAMVFGPMADKFGRRTVILISLILQLFFGVGASFSPNIYVYTFLRFVVGTAVSGIIINTFVLGTEWCGPSKRSLFTFVTHSCYAFGLMLLAGIAYGVRQWRTLQLVLNVPLLLLGVYFWVLPESARWLLTQGKKEEARKLILQAAQVNKRDIQESLLDKVETDVTTKTSNLLDLIRIPYLRKRAFIMSFVWFVTSLVYYGVSLNVGSFGLDIYLTQFIFGLAEIPARLGSIPLIEHFGRKICQSMVLIFGGIVCLLLLVVPEGLPVVVTILAVIGKFTLAASFSTAYIYSAELYPTVVRQNGVGMNSMAARVAGILAPLIRLLEVYHYSIPLVIYGVFPLAGGALCFLLPETLNTELMDHTDPLVEHIEHSIHRIGQQSITQAVNDSEWFFFILL</sequence>
<evidence type="ECO:0000256" key="5">
    <source>
        <dbReference type="SAM" id="Phobius"/>
    </source>
</evidence>
<name>A0A8C9T0T9_SCLFO</name>
<reference evidence="7" key="3">
    <citation type="submission" date="2025-09" db="UniProtKB">
        <authorList>
            <consortium name="Ensembl"/>
        </authorList>
    </citation>
    <scope>IDENTIFICATION</scope>
</reference>
<keyword evidence="2 5" id="KW-0812">Transmembrane</keyword>
<dbReference type="GeneTree" id="ENSGT00940000154607"/>
<feature type="transmembrane region" description="Helical" evidence="5">
    <location>
        <begin position="222"/>
        <end position="245"/>
    </location>
</feature>
<evidence type="ECO:0000313" key="7">
    <source>
        <dbReference type="Ensembl" id="ENSSFOP00015045424.1"/>
    </source>
</evidence>
<feature type="transmembrane region" description="Helical" evidence="5">
    <location>
        <begin position="188"/>
        <end position="210"/>
    </location>
</feature>
<evidence type="ECO:0000256" key="3">
    <source>
        <dbReference type="ARBA" id="ARBA00022989"/>
    </source>
</evidence>
<dbReference type="Pfam" id="PF00083">
    <property type="entry name" value="Sugar_tr"/>
    <property type="match status" value="1"/>
</dbReference>